<feature type="compositionally biased region" description="Polar residues" evidence="1">
    <location>
        <begin position="102"/>
        <end position="116"/>
    </location>
</feature>
<gene>
    <name evidence="2" type="ORF">ECPE_LOCUS9791</name>
</gene>
<keyword evidence="3" id="KW-1185">Reference proteome</keyword>
<reference evidence="4" key="1">
    <citation type="submission" date="2016-06" db="UniProtKB">
        <authorList>
            <consortium name="WormBaseParasite"/>
        </authorList>
    </citation>
    <scope>IDENTIFICATION</scope>
</reference>
<evidence type="ECO:0000313" key="2">
    <source>
        <dbReference type="EMBL" id="VDP85969.1"/>
    </source>
</evidence>
<evidence type="ECO:0000256" key="1">
    <source>
        <dbReference type="SAM" id="MobiDB-lite"/>
    </source>
</evidence>
<evidence type="ECO:0000313" key="4">
    <source>
        <dbReference type="WBParaSite" id="ECPE_0000982201-mRNA-1"/>
    </source>
</evidence>
<dbReference type="EMBL" id="UZAN01047969">
    <property type="protein sequence ID" value="VDP85969.1"/>
    <property type="molecule type" value="Genomic_DNA"/>
</dbReference>
<feature type="region of interest" description="Disordered" evidence="1">
    <location>
        <begin position="1"/>
        <end position="151"/>
    </location>
</feature>
<organism evidence="4">
    <name type="scientific">Echinostoma caproni</name>
    <dbReference type="NCBI Taxonomy" id="27848"/>
    <lineage>
        <taxon>Eukaryota</taxon>
        <taxon>Metazoa</taxon>
        <taxon>Spiralia</taxon>
        <taxon>Lophotrochozoa</taxon>
        <taxon>Platyhelminthes</taxon>
        <taxon>Trematoda</taxon>
        <taxon>Digenea</taxon>
        <taxon>Plagiorchiida</taxon>
        <taxon>Echinostomata</taxon>
        <taxon>Echinostomatoidea</taxon>
        <taxon>Echinostomatidae</taxon>
        <taxon>Echinostoma</taxon>
    </lineage>
</organism>
<feature type="compositionally biased region" description="Low complexity" evidence="1">
    <location>
        <begin position="66"/>
        <end position="77"/>
    </location>
</feature>
<feature type="region of interest" description="Disordered" evidence="1">
    <location>
        <begin position="332"/>
        <end position="356"/>
    </location>
</feature>
<dbReference type="OrthoDB" id="6269596at2759"/>
<name>A0A183AS56_9TREM</name>
<accession>A0A183AS56</accession>
<dbReference type="WBParaSite" id="ECPE_0000982201-mRNA-1">
    <property type="protein sequence ID" value="ECPE_0000982201-mRNA-1"/>
    <property type="gene ID" value="ECPE_0000982201"/>
</dbReference>
<dbReference type="Proteomes" id="UP000272942">
    <property type="component" value="Unassembled WGS sequence"/>
</dbReference>
<sequence>MGYPHLDSRGPTMDTVQRPPLDTVQEPTQPVLWRGTNNIGTSHQVASQGSQNGSKVHSAITDDESSGSSSDESSTGTPNRPHFGLPSDGVCPMTKSPPVGSSRCSPVENTASSDTRPQPGRNLRPENDHSTILTTETDTPDSCMQQNQKPRGSFDYLNDALTKVGKSTSDLLSRFNLRDWLGTSTPSTPISDYTPWNGRRATTAGLTTPGSNRMPRRGLLQHTFDEDDNSDDDERLHVGWCAGDGEHQSASNPDFWSPRQTQVEIESARPTVPNPRFADLAGYTNYWFMVGESMTNGNACQRSFPATLATLKRAQMHPPVCSSKFTPSPVLPRVPARSSSMEPSVPMGPVPQTSSGRAAVPTALHYAPSRESLIDNLDQQIKAQKRVASMGGAGCGTRRTESGSVIPDALLVFETSPTRFDTNLGLL</sequence>
<protein>
    <submittedName>
        <fullName evidence="2 4">Uncharacterized protein</fullName>
    </submittedName>
</protein>
<feature type="compositionally biased region" description="Polar residues" evidence="1">
    <location>
        <begin position="130"/>
        <end position="150"/>
    </location>
</feature>
<evidence type="ECO:0000313" key="3">
    <source>
        <dbReference type="Proteomes" id="UP000272942"/>
    </source>
</evidence>
<feature type="compositionally biased region" description="Polar residues" evidence="1">
    <location>
        <begin position="35"/>
        <end position="55"/>
    </location>
</feature>
<reference evidence="2 3" key="2">
    <citation type="submission" date="2018-11" db="EMBL/GenBank/DDBJ databases">
        <authorList>
            <consortium name="Pathogen Informatics"/>
        </authorList>
    </citation>
    <scope>NUCLEOTIDE SEQUENCE [LARGE SCALE GENOMIC DNA]</scope>
    <source>
        <strain evidence="2 3">Egypt</strain>
    </source>
</reference>
<dbReference type="AlphaFoldDB" id="A0A183AS56"/>
<proteinExistence type="predicted"/>
<feature type="region of interest" description="Disordered" evidence="1">
    <location>
        <begin position="191"/>
        <end position="216"/>
    </location>
</feature>